<accession>A0A0F9TKM4</accession>
<comment type="caution">
    <text evidence="1">The sequence shown here is derived from an EMBL/GenBank/DDBJ whole genome shotgun (WGS) entry which is preliminary data.</text>
</comment>
<organism evidence="1">
    <name type="scientific">marine sediment metagenome</name>
    <dbReference type="NCBI Taxonomy" id="412755"/>
    <lineage>
        <taxon>unclassified sequences</taxon>
        <taxon>metagenomes</taxon>
        <taxon>ecological metagenomes</taxon>
    </lineage>
</organism>
<evidence type="ECO:0000313" key="1">
    <source>
        <dbReference type="EMBL" id="KKN79794.1"/>
    </source>
</evidence>
<reference evidence="1" key="1">
    <citation type="journal article" date="2015" name="Nature">
        <title>Complex archaea that bridge the gap between prokaryotes and eukaryotes.</title>
        <authorList>
            <person name="Spang A."/>
            <person name="Saw J.H."/>
            <person name="Jorgensen S.L."/>
            <person name="Zaremba-Niedzwiedzka K."/>
            <person name="Martijn J."/>
            <person name="Lind A.E."/>
            <person name="van Eijk R."/>
            <person name="Schleper C."/>
            <person name="Guy L."/>
            <person name="Ettema T.J."/>
        </authorList>
    </citation>
    <scope>NUCLEOTIDE SEQUENCE</scope>
</reference>
<proteinExistence type="predicted"/>
<dbReference type="EMBL" id="LAZR01000242">
    <property type="protein sequence ID" value="KKN79794.1"/>
    <property type="molecule type" value="Genomic_DNA"/>
</dbReference>
<protein>
    <submittedName>
        <fullName evidence="1">Uncharacterized protein</fullName>
    </submittedName>
</protein>
<name>A0A0F9TKM4_9ZZZZ</name>
<sequence>MTPAKRRVLSITAVATIFGVAVAIFAAAMHAGRGMGQVQGNTTRIEIHEKKIDDIETIVVKTHTIVIRIDERMNREHP</sequence>
<gene>
    <name evidence="1" type="ORF">LCGC14_0336490</name>
</gene>
<dbReference type="AlphaFoldDB" id="A0A0F9TKM4"/>